<dbReference type="InterPro" id="IPR009014">
    <property type="entry name" value="Transketo_C/PFOR_II"/>
</dbReference>
<accession>A0A830E513</accession>
<reference evidence="10" key="3">
    <citation type="submission" date="2022-09" db="EMBL/GenBank/DDBJ databases">
        <title>Complete genome sequence of Vulcanisaeta souniana.</title>
        <authorList>
            <person name="Kato S."/>
            <person name="Itoh T."/>
            <person name="Ohkuma M."/>
        </authorList>
    </citation>
    <scope>NUCLEOTIDE SEQUENCE [LARGE SCALE GENOMIC DNA]</scope>
    <source>
        <strain evidence="10">JCM 11219</strain>
    </source>
</reference>
<feature type="domain" description="Pyruvate flavodoxin/ferredoxin oxidoreductase pyrimidine binding" evidence="5">
    <location>
        <begin position="16"/>
        <end position="186"/>
    </location>
</feature>
<dbReference type="FunFam" id="3.40.50.970:FF:000022">
    <property type="entry name" value="2-oxoglutarate ferredoxin oxidoreductase alpha subunit"/>
    <property type="match status" value="1"/>
</dbReference>
<evidence type="ECO:0000256" key="2">
    <source>
        <dbReference type="ARBA" id="ARBA00012691"/>
    </source>
</evidence>
<dbReference type="EMBL" id="AP026830">
    <property type="protein sequence ID" value="BDR91700.1"/>
    <property type="molecule type" value="Genomic_DNA"/>
</dbReference>
<dbReference type="GO" id="GO:0018491">
    <property type="term" value="F:2-oxobutyrate synthase activity"/>
    <property type="evidence" value="ECO:0007669"/>
    <property type="project" value="UniProtKB-ARBA"/>
</dbReference>
<evidence type="ECO:0000313" key="8">
    <source>
        <dbReference type="EMBL" id="GGI71128.1"/>
    </source>
</evidence>
<dbReference type="InterPro" id="IPR052368">
    <property type="entry name" value="2-oxoacid_oxidoreductase"/>
</dbReference>
<evidence type="ECO:0000259" key="6">
    <source>
        <dbReference type="Pfam" id="PF17147"/>
    </source>
</evidence>
<dbReference type="InterPro" id="IPR033412">
    <property type="entry name" value="PFOR_II"/>
</dbReference>
<gene>
    <name evidence="8" type="ORF">GCM10007112_05050</name>
    <name evidence="7" type="ORF">Vsou_07930</name>
</gene>
<keyword evidence="3" id="KW-0560">Oxidoreductase</keyword>
<evidence type="ECO:0000313" key="9">
    <source>
        <dbReference type="Proteomes" id="UP000657075"/>
    </source>
</evidence>
<evidence type="ECO:0000256" key="4">
    <source>
        <dbReference type="ARBA" id="ARBA00048893"/>
    </source>
</evidence>
<dbReference type="PANTHER" id="PTHR43088">
    <property type="entry name" value="SUBUNIT OF PYRUVATE:FLAVODOXIN OXIDOREDUCTASE-RELATED"/>
    <property type="match status" value="1"/>
</dbReference>
<dbReference type="GeneID" id="76206344"/>
<dbReference type="Proteomes" id="UP001060771">
    <property type="component" value="Chromosome"/>
</dbReference>
<dbReference type="SUPFAM" id="SSF52518">
    <property type="entry name" value="Thiamin diphosphate-binding fold (THDP-binding)"/>
    <property type="match status" value="1"/>
</dbReference>
<protein>
    <recommendedName>
        <fullName evidence="2">2-oxoacid oxidoreductase (ferredoxin)</fullName>
        <ecNumber evidence="2">1.2.7.11</ecNumber>
    </recommendedName>
</protein>
<dbReference type="PANTHER" id="PTHR43088:SF1">
    <property type="entry name" value="SUBUNIT OF PYRUVATE:FLAVODOXIN OXIDOREDUCTASE"/>
    <property type="match status" value="1"/>
</dbReference>
<dbReference type="InterPro" id="IPR002880">
    <property type="entry name" value="Pyrv_Fd/Flavodoxin_OxRdtase_N"/>
</dbReference>
<comment type="catalytic activity">
    <reaction evidence="4">
        <text>a 2-oxocarboxylate + 2 oxidized [2Fe-2S]-[ferredoxin] + CoA = an acyl-CoA + 2 reduced [2Fe-2S]-[ferredoxin] + CO2 + H(+)</text>
        <dbReference type="Rhea" id="RHEA:42316"/>
        <dbReference type="Rhea" id="RHEA-COMP:10000"/>
        <dbReference type="Rhea" id="RHEA-COMP:10001"/>
        <dbReference type="ChEBI" id="CHEBI:15378"/>
        <dbReference type="ChEBI" id="CHEBI:16526"/>
        <dbReference type="ChEBI" id="CHEBI:33737"/>
        <dbReference type="ChEBI" id="CHEBI:33738"/>
        <dbReference type="ChEBI" id="CHEBI:35179"/>
        <dbReference type="ChEBI" id="CHEBI:57287"/>
        <dbReference type="ChEBI" id="CHEBI:58342"/>
        <dbReference type="EC" id="1.2.7.11"/>
    </reaction>
</comment>
<evidence type="ECO:0000259" key="5">
    <source>
        <dbReference type="Pfam" id="PF01855"/>
    </source>
</evidence>
<name>A0A830E513_9CREN</name>
<dbReference type="CDD" id="cd07034">
    <property type="entry name" value="TPP_PYR_PFOR_IOR-alpha_like"/>
    <property type="match status" value="1"/>
</dbReference>
<dbReference type="Gene3D" id="3.40.50.970">
    <property type="match status" value="1"/>
</dbReference>
<evidence type="ECO:0000313" key="7">
    <source>
        <dbReference type="EMBL" id="BDR91700.1"/>
    </source>
</evidence>
<dbReference type="EC" id="1.2.7.11" evidence="2"/>
<dbReference type="Proteomes" id="UP000657075">
    <property type="component" value="Unassembled WGS sequence"/>
</dbReference>
<sequence length="355" mass="39084">MRKYSLMMGSEVLVRSAIYAGIRFYAGYPITPATEIAEYMSQLLPRAGGIFVQTEDELAAINMAIGASVAGWKAMVATSGPGFSLMQEGIGHAINTEVPLLIVDVQRGGPSTGQPTMPSQQDAFQARYGSHGSYEIIVLSPSNVQELFYLTIDAVNLSEQFRTPVILLTEEVTVHLWEKIYVPDPGEYPVLPHVTPPTHGDEGFLLESQLHDERGYNVANDPELSAKALWRLIRKIRDNVDKISRIEVKYMEDDPKVFIASYGCTARSALAAVKMLRRDGHRVGFLRLVTLWPFPEDAIKNAIKGANTVIVPEMNAGYMANEFRLLGLNVVSIPKLGGEMPTPEEIYSVARGVVS</sequence>
<dbReference type="GO" id="GO:0019164">
    <property type="term" value="F:pyruvate synthase activity"/>
    <property type="evidence" value="ECO:0007669"/>
    <property type="project" value="UniProtKB-ARBA"/>
</dbReference>
<evidence type="ECO:0000256" key="3">
    <source>
        <dbReference type="ARBA" id="ARBA00023002"/>
    </source>
</evidence>
<reference evidence="7" key="4">
    <citation type="journal article" date="2023" name="Microbiol. Resour. Announc.">
        <title>Complete Genome Sequence of Vulcanisaeta souniana Strain IC-059, a Hyperthermophilic Archaeon Isolated from Hot Spring Water in Japan.</title>
        <authorList>
            <person name="Kato S."/>
            <person name="Itoh T."/>
            <person name="Wu L."/>
            <person name="Ma J."/>
            <person name="Ohkuma M."/>
        </authorList>
    </citation>
    <scope>NUCLEOTIDE SEQUENCE</scope>
    <source>
        <strain evidence="7">JCM 11219</strain>
    </source>
</reference>
<reference evidence="8" key="2">
    <citation type="submission" date="2020-09" db="EMBL/GenBank/DDBJ databases">
        <authorList>
            <person name="Sun Q."/>
            <person name="Ohkuma M."/>
        </authorList>
    </citation>
    <scope>NUCLEOTIDE SEQUENCE</scope>
    <source>
        <strain evidence="8">JCM 11219</strain>
    </source>
</reference>
<dbReference type="EMBL" id="BMNM01000001">
    <property type="protein sequence ID" value="GGI71128.1"/>
    <property type="molecule type" value="Genomic_DNA"/>
</dbReference>
<comment type="subunit">
    <text evidence="1">Heterodimer composed of an alpha and a beta subunit.</text>
</comment>
<keyword evidence="10" id="KW-1185">Reference proteome</keyword>
<dbReference type="InterPro" id="IPR029061">
    <property type="entry name" value="THDP-binding"/>
</dbReference>
<proteinExistence type="predicted"/>
<evidence type="ECO:0000256" key="1">
    <source>
        <dbReference type="ARBA" id="ARBA00011631"/>
    </source>
</evidence>
<reference evidence="8" key="1">
    <citation type="journal article" date="2014" name="Int. J. Syst. Evol. Microbiol.">
        <title>Complete genome sequence of Corynebacterium casei LMG S-19264T (=DSM 44701T), isolated from a smear-ripened cheese.</title>
        <authorList>
            <consortium name="US DOE Joint Genome Institute (JGI-PGF)"/>
            <person name="Walter F."/>
            <person name="Albersmeier A."/>
            <person name="Kalinowski J."/>
            <person name="Ruckert C."/>
        </authorList>
    </citation>
    <scope>NUCLEOTIDE SEQUENCE</scope>
    <source>
        <strain evidence="8">JCM 11219</strain>
    </source>
</reference>
<dbReference type="AlphaFoldDB" id="A0A830E513"/>
<feature type="domain" description="Pyruvate:ferredoxin oxidoreductase core" evidence="6">
    <location>
        <begin position="257"/>
        <end position="346"/>
    </location>
</feature>
<dbReference type="RefSeq" id="WP_229709696.1">
    <property type="nucleotide sequence ID" value="NZ_AP026830.1"/>
</dbReference>
<dbReference type="SUPFAM" id="SSF52922">
    <property type="entry name" value="TK C-terminal domain-like"/>
    <property type="match status" value="1"/>
</dbReference>
<dbReference type="Pfam" id="PF17147">
    <property type="entry name" value="PFOR_II"/>
    <property type="match status" value="1"/>
</dbReference>
<organism evidence="8 9">
    <name type="scientific">Vulcanisaeta souniana JCM 11219</name>
    <dbReference type="NCBI Taxonomy" id="1293586"/>
    <lineage>
        <taxon>Archaea</taxon>
        <taxon>Thermoproteota</taxon>
        <taxon>Thermoprotei</taxon>
        <taxon>Thermoproteales</taxon>
        <taxon>Thermoproteaceae</taxon>
        <taxon>Vulcanisaeta</taxon>
    </lineage>
</organism>
<dbReference type="Pfam" id="PF01855">
    <property type="entry name" value="POR_N"/>
    <property type="match status" value="1"/>
</dbReference>
<dbReference type="Gene3D" id="3.40.50.920">
    <property type="match status" value="1"/>
</dbReference>
<evidence type="ECO:0000313" key="10">
    <source>
        <dbReference type="Proteomes" id="UP001060771"/>
    </source>
</evidence>